<dbReference type="AlphaFoldDB" id="A0A1I3SVY1"/>
<keyword evidence="1" id="KW-0808">Transferase</keyword>
<dbReference type="PANTHER" id="PTHR38474:SF1">
    <property type="entry name" value="SLR0299 PROTEIN"/>
    <property type="match status" value="1"/>
</dbReference>
<dbReference type="STRING" id="1144750.SAMN05443431_11232"/>
<dbReference type="InterPro" id="IPR001707">
    <property type="entry name" value="Cmp_AcTrfase"/>
</dbReference>
<dbReference type="RefSeq" id="WP_090842212.1">
    <property type="nucleotide sequence ID" value="NZ_CANLBQ010000008.1"/>
</dbReference>
<dbReference type="GO" id="GO:0008811">
    <property type="term" value="F:chloramphenicol O-acetyltransferase activity"/>
    <property type="evidence" value="ECO:0007669"/>
    <property type="project" value="InterPro"/>
</dbReference>
<dbReference type="SMART" id="SM01059">
    <property type="entry name" value="CAT"/>
    <property type="match status" value="1"/>
</dbReference>
<name>A0A1I3SVY1_9FLAO</name>
<evidence type="ECO:0000313" key="1">
    <source>
        <dbReference type="EMBL" id="SFJ62988.1"/>
    </source>
</evidence>
<proteinExistence type="predicted"/>
<reference evidence="2" key="1">
    <citation type="submission" date="2016-10" db="EMBL/GenBank/DDBJ databases">
        <authorList>
            <person name="Varghese N."/>
            <person name="Submissions S."/>
        </authorList>
    </citation>
    <scope>NUCLEOTIDE SEQUENCE [LARGE SCALE GENOMIC DNA]</scope>
    <source>
        <strain evidence="2">DSM 28881</strain>
    </source>
</reference>
<evidence type="ECO:0000313" key="2">
    <source>
        <dbReference type="Proteomes" id="UP000199559"/>
    </source>
</evidence>
<keyword evidence="2" id="KW-1185">Reference proteome</keyword>
<dbReference type="Gene3D" id="3.30.559.10">
    <property type="entry name" value="Chloramphenicol acetyltransferase-like domain"/>
    <property type="match status" value="1"/>
</dbReference>
<dbReference type="EMBL" id="FORM01000012">
    <property type="protein sequence ID" value="SFJ62988.1"/>
    <property type="molecule type" value="Genomic_DNA"/>
</dbReference>
<dbReference type="SUPFAM" id="SSF52777">
    <property type="entry name" value="CoA-dependent acyltransferases"/>
    <property type="match status" value="1"/>
</dbReference>
<gene>
    <name evidence="1" type="ORF">SAMN05443431_11232</name>
</gene>
<dbReference type="Pfam" id="PF00302">
    <property type="entry name" value="CAT"/>
    <property type="match status" value="1"/>
</dbReference>
<dbReference type="PANTHER" id="PTHR38474">
    <property type="entry name" value="SLR0299 PROTEIN"/>
    <property type="match status" value="1"/>
</dbReference>
<dbReference type="Proteomes" id="UP000199559">
    <property type="component" value="Unassembled WGS sequence"/>
</dbReference>
<organism evidence="1 2">
    <name type="scientific">Olleya namhaensis</name>
    <dbReference type="NCBI Taxonomy" id="1144750"/>
    <lineage>
        <taxon>Bacteria</taxon>
        <taxon>Pseudomonadati</taxon>
        <taxon>Bacteroidota</taxon>
        <taxon>Flavobacteriia</taxon>
        <taxon>Flavobacteriales</taxon>
        <taxon>Flavobacteriaceae</taxon>
    </lineage>
</organism>
<accession>A0A1I3SVY1</accession>
<sequence length="205" mass="23410">MKLLDINTWDRKQHFDHFSKLKDPYFGVTIPFNVEHAYQYAKDNKVSFFGVYLHACMTAINAVENLKYRIVDNTVQICDTIHASATIMRSNNTFGFSFIDYDKDLHVFLSNLSAEKRRIEHTPDLFPPVNGLNCIHCSALPWLDFSGHKEPVSGQMDSVPKLAFGKAVKQQSNLVMNVAINVNHALVDGYHISLFSEIFQKNLNK</sequence>
<dbReference type="InterPro" id="IPR023213">
    <property type="entry name" value="CAT-like_dom_sf"/>
</dbReference>
<protein>
    <submittedName>
        <fullName evidence="1">Chloramphenicol O-acetyltransferase type A</fullName>
    </submittedName>
</protein>